<accession>A0A8J4B2Z8</accession>
<sequence length="398" mass="39983">MSSTLDDVDHLPVSPLFIQLFIQYLHQDSCYHQESFFPLPAAELASLPSVSVSASVAAGSLSGATTAASSGGPTSSSSSLAIILVDRALDLASPCTHTDHPWDLLLTAAAARQAKTAAAATSAGGAPPPRRGVGGGNGGGNGGLQAIWRPLDLRVALPAPADAVPLDVPWPPVDKKTVTAVTDLLPYGQLSYDSYGVDLLDPTDRTAIARVEAVAGRSRRDGLAALRRGLKEALRTEKLTPAVRSKAGVVQAPELQGLSEPLVAASGSCGSHRGLAALGLAIADAMTSPAAAEWEAAAGLERSVLAALSGSGGGDGADGIGGCEAAVQVLLDALAAANSGCGCGCGCVLGAVGAAYLTCSEKYSFASTSRIHSRPPFLSPPPTLPPSSSPPFIPGSVQ</sequence>
<comment type="caution">
    <text evidence="2">The sequence shown here is derived from an EMBL/GenBank/DDBJ whole genome shotgun (WGS) entry which is preliminary data.</text>
</comment>
<dbReference type="EMBL" id="BNCO01000014">
    <property type="protein sequence ID" value="GIL53074.1"/>
    <property type="molecule type" value="Genomic_DNA"/>
</dbReference>
<feature type="compositionally biased region" description="Pro residues" evidence="1">
    <location>
        <begin position="377"/>
        <end position="398"/>
    </location>
</feature>
<name>A0A8J4B2Z8_9CHLO</name>
<organism evidence="2 3">
    <name type="scientific">Volvox africanus</name>
    <dbReference type="NCBI Taxonomy" id="51714"/>
    <lineage>
        <taxon>Eukaryota</taxon>
        <taxon>Viridiplantae</taxon>
        <taxon>Chlorophyta</taxon>
        <taxon>core chlorophytes</taxon>
        <taxon>Chlorophyceae</taxon>
        <taxon>CS clade</taxon>
        <taxon>Chlamydomonadales</taxon>
        <taxon>Volvocaceae</taxon>
        <taxon>Volvox</taxon>
    </lineage>
</organism>
<reference evidence="2" key="1">
    <citation type="journal article" date="2021" name="Proc. Natl. Acad. Sci. U.S.A.">
        <title>Three genomes in the algal genus Volvox reveal the fate of a haploid sex-determining region after a transition to homothallism.</title>
        <authorList>
            <person name="Yamamoto K."/>
            <person name="Hamaji T."/>
            <person name="Kawai-Toyooka H."/>
            <person name="Matsuzaki R."/>
            <person name="Takahashi F."/>
            <person name="Nishimura Y."/>
            <person name="Kawachi M."/>
            <person name="Noguchi H."/>
            <person name="Minakuchi Y."/>
            <person name="Umen J.G."/>
            <person name="Toyoda A."/>
            <person name="Nozaki H."/>
        </authorList>
    </citation>
    <scope>NUCLEOTIDE SEQUENCE</scope>
    <source>
        <strain evidence="2">NIES-3780</strain>
    </source>
</reference>
<gene>
    <name evidence="2" type="ORF">Vafri_8761</name>
</gene>
<feature type="region of interest" description="Disordered" evidence="1">
    <location>
        <begin position="374"/>
        <end position="398"/>
    </location>
</feature>
<protein>
    <submittedName>
        <fullName evidence="2">Uncharacterized protein</fullName>
    </submittedName>
</protein>
<keyword evidence="3" id="KW-1185">Reference proteome</keyword>
<proteinExistence type="predicted"/>
<evidence type="ECO:0000256" key="1">
    <source>
        <dbReference type="SAM" id="MobiDB-lite"/>
    </source>
</evidence>
<evidence type="ECO:0000313" key="3">
    <source>
        <dbReference type="Proteomes" id="UP000747399"/>
    </source>
</evidence>
<evidence type="ECO:0000313" key="2">
    <source>
        <dbReference type="EMBL" id="GIL53074.1"/>
    </source>
</evidence>
<dbReference type="Proteomes" id="UP000747399">
    <property type="component" value="Unassembled WGS sequence"/>
</dbReference>
<feature type="region of interest" description="Disordered" evidence="1">
    <location>
        <begin position="118"/>
        <end position="139"/>
    </location>
</feature>
<dbReference type="AlphaFoldDB" id="A0A8J4B2Z8"/>